<sequence length="207" mass="24565">MNYDEYVKNKIKEIGLKRLEYDGLQAMFAKYGSEIDEKYRKILEENGIPFDFVTRKQEDSKCCCSVPAQNDDHFTVLSEHEKLRTDLFKHLALVTHPDKNNESKDDFLLIHAAYENHDTFMLLEYAIKYNVRKENICDEMMTLILEKKMNKIIQKIENTKKTIAYHLLVHGNVDEHIANLKTLQRIDAENQELREKNRKLEEELKNK</sequence>
<evidence type="ECO:0000313" key="1">
    <source>
        <dbReference type="EMBL" id="QHS99974.1"/>
    </source>
</evidence>
<organism evidence="1">
    <name type="scientific">viral metagenome</name>
    <dbReference type="NCBI Taxonomy" id="1070528"/>
    <lineage>
        <taxon>unclassified sequences</taxon>
        <taxon>metagenomes</taxon>
        <taxon>organismal metagenomes</taxon>
    </lineage>
</organism>
<protein>
    <recommendedName>
        <fullName evidence="2">J domain-containing protein</fullName>
    </recommendedName>
</protein>
<proteinExistence type="predicted"/>
<name>A0A6C0C897_9ZZZZ</name>
<dbReference type="AlphaFoldDB" id="A0A6C0C897"/>
<reference evidence="1" key="1">
    <citation type="journal article" date="2020" name="Nature">
        <title>Giant virus diversity and host interactions through global metagenomics.</title>
        <authorList>
            <person name="Schulz F."/>
            <person name="Roux S."/>
            <person name="Paez-Espino D."/>
            <person name="Jungbluth S."/>
            <person name="Walsh D.A."/>
            <person name="Denef V.J."/>
            <person name="McMahon K.D."/>
            <person name="Konstantinidis K.T."/>
            <person name="Eloe-Fadrosh E.A."/>
            <person name="Kyrpides N.C."/>
            <person name="Woyke T."/>
        </authorList>
    </citation>
    <scope>NUCLEOTIDE SEQUENCE</scope>
    <source>
        <strain evidence="1">GVMAG-M-3300020192-26</strain>
    </source>
</reference>
<dbReference type="EMBL" id="MN739352">
    <property type="protein sequence ID" value="QHS99974.1"/>
    <property type="molecule type" value="Genomic_DNA"/>
</dbReference>
<evidence type="ECO:0008006" key="2">
    <source>
        <dbReference type="Google" id="ProtNLM"/>
    </source>
</evidence>
<accession>A0A6C0C897</accession>